<keyword evidence="2" id="KW-0328">Glycosyltransferase</keyword>
<dbReference type="Proteomes" id="UP000207598">
    <property type="component" value="Unassembled WGS sequence"/>
</dbReference>
<keyword evidence="2" id="KW-0808">Transferase</keyword>
<feature type="domain" description="Glycosyltransferase 2-like" evidence="1">
    <location>
        <begin position="8"/>
        <end position="173"/>
    </location>
</feature>
<dbReference type="EC" id="2.4.-.-" evidence="2"/>
<dbReference type="GO" id="GO:0016758">
    <property type="term" value="F:hexosyltransferase activity"/>
    <property type="evidence" value="ECO:0007669"/>
    <property type="project" value="UniProtKB-ARBA"/>
</dbReference>
<proteinExistence type="predicted"/>
<dbReference type="Gene3D" id="3.90.550.10">
    <property type="entry name" value="Spore Coat Polysaccharide Biosynthesis Protein SpsA, Chain A"/>
    <property type="match status" value="1"/>
</dbReference>
<dbReference type="EMBL" id="FXYF01000004">
    <property type="protein sequence ID" value="SMX38595.1"/>
    <property type="molecule type" value="Genomic_DNA"/>
</dbReference>
<dbReference type="SUPFAM" id="SSF53448">
    <property type="entry name" value="Nucleotide-diphospho-sugar transferases"/>
    <property type="match status" value="1"/>
</dbReference>
<organism evidence="2 3">
    <name type="scientific">Maliponia aquimaris</name>
    <dbReference type="NCBI Taxonomy" id="1673631"/>
    <lineage>
        <taxon>Bacteria</taxon>
        <taxon>Pseudomonadati</taxon>
        <taxon>Pseudomonadota</taxon>
        <taxon>Alphaproteobacteria</taxon>
        <taxon>Rhodobacterales</taxon>
        <taxon>Paracoccaceae</taxon>
        <taxon>Maliponia</taxon>
    </lineage>
</organism>
<protein>
    <submittedName>
        <fullName evidence="2">Putative teichuronic acid biosynthesis glycosyltransferase TuaG</fullName>
        <ecNumber evidence="2">2.4.-.-</ecNumber>
    </submittedName>
</protein>
<dbReference type="OrthoDB" id="5291101at2"/>
<keyword evidence="3" id="KW-1185">Reference proteome</keyword>
<dbReference type="PANTHER" id="PTHR22916:SF3">
    <property type="entry name" value="UDP-GLCNAC:BETAGAL BETA-1,3-N-ACETYLGLUCOSAMINYLTRANSFERASE-LIKE PROTEIN 1"/>
    <property type="match status" value="1"/>
</dbReference>
<evidence type="ECO:0000313" key="2">
    <source>
        <dbReference type="EMBL" id="SMX38595.1"/>
    </source>
</evidence>
<evidence type="ECO:0000259" key="1">
    <source>
        <dbReference type="Pfam" id="PF00535"/>
    </source>
</evidence>
<dbReference type="AlphaFoldDB" id="A0A238K704"/>
<dbReference type="InterPro" id="IPR001173">
    <property type="entry name" value="Glyco_trans_2-like"/>
</dbReference>
<dbReference type="Pfam" id="PF00535">
    <property type="entry name" value="Glycos_transf_2"/>
    <property type="match status" value="1"/>
</dbReference>
<dbReference type="PANTHER" id="PTHR22916">
    <property type="entry name" value="GLYCOSYLTRANSFERASE"/>
    <property type="match status" value="1"/>
</dbReference>
<dbReference type="InterPro" id="IPR029044">
    <property type="entry name" value="Nucleotide-diphossugar_trans"/>
</dbReference>
<sequence>MPNAPTVSVIISAYNRPKVIPYAIQSVLNSDYDDWEMIVVGDGCNAATEDAIRAFPDKRIRFHNLPENTGHQSAPHNAGVDMARGKYVFFLNQDDMYFPHHIAARVAFMEETGADISWSPILLLQQSGSDSGPVDPGADKLILDGAVADGKFDPRTFVISSCWAVRRDICHKVGPWLPIEQTRLSPSQEWLHRAHAQGRSMAFHRHVSVLCIHSGVRRYSYVIPESPEHARAWAWICDGPQARIDLLNCAAIHMAGDLFETQNALKEHRRPLLAMAQRVGRSFGLHPDAVQRFFDGLKAGGWVDNHTRFTKSAPPVLAPDQTVHFGAGDADTLVGPGWHKGEPSGRWSSQERADIVFRTTQDNLTLELSGHSLRRDDRIGFLVNGKPVLTAAFQDATQPLSVPIAEAGLCVLTIVVRNPTSPHALGRGDDSRVLGLHLSKVKLVVPPPAALD</sequence>
<gene>
    <name evidence="2" type="primary">tuaG</name>
    <name evidence="2" type="ORF">MAA8898_01622</name>
</gene>
<dbReference type="CDD" id="cd00761">
    <property type="entry name" value="Glyco_tranf_GTA_type"/>
    <property type="match status" value="1"/>
</dbReference>
<dbReference type="RefSeq" id="WP_094020475.1">
    <property type="nucleotide sequence ID" value="NZ_FXYF01000004.1"/>
</dbReference>
<evidence type="ECO:0000313" key="3">
    <source>
        <dbReference type="Proteomes" id="UP000207598"/>
    </source>
</evidence>
<reference evidence="2 3" key="1">
    <citation type="submission" date="2017-05" db="EMBL/GenBank/DDBJ databases">
        <authorList>
            <person name="Song R."/>
            <person name="Chenine A.L."/>
            <person name="Ruprecht R.M."/>
        </authorList>
    </citation>
    <scope>NUCLEOTIDE SEQUENCE [LARGE SCALE GENOMIC DNA]</scope>
    <source>
        <strain evidence="2 3">CECT 8898</strain>
    </source>
</reference>
<accession>A0A238K704</accession>
<name>A0A238K704_9RHOB</name>